<gene>
    <name evidence="1" type="ORF">ACFOUY_10530</name>
</gene>
<dbReference type="EMBL" id="JBHSBY010000104">
    <property type="protein sequence ID" value="MFC4197135.1"/>
    <property type="molecule type" value="Genomic_DNA"/>
</dbReference>
<sequence length="71" mass="7937">MQISVVNNLENIKSVLQVFVTTKQVCVAKLKANDIGEFRALYKFYAPAIFGAISRNVADTKKCNAILEKPY</sequence>
<evidence type="ECO:0000313" key="1">
    <source>
        <dbReference type="EMBL" id="MFC4197135.1"/>
    </source>
</evidence>
<protein>
    <submittedName>
        <fullName evidence="1">Uncharacterized protein</fullName>
    </submittedName>
</protein>
<accession>A0ABV8NJE5</accession>
<dbReference type="Proteomes" id="UP001595792">
    <property type="component" value="Unassembled WGS sequence"/>
</dbReference>
<name>A0ABV8NJE5_9SPHI</name>
<comment type="caution">
    <text evidence="1">The sequence shown here is derived from an EMBL/GenBank/DDBJ whole genome shotgun (WGS) entry which is preliminary data.</text>
</comment>
<organism evidence="1 2">
    <name type="scientific">Pedobacter jamesrossensis</name>
    <dbReference type="NCBI Taxonomy" id="1908238"/>
    <lineage>
        <taxon>Bacteria</taxon>
        <taxon>Pseudomonadati</taxon>
        <taxon>Bacteroidota</taxon>
        <taxon>Sphingobacteriia</taxon>
        <taxon>Sphingobacteriales</taxon>
        <taxon>Sphingobacteriaceae</taxon>
        <taxon>Pedobacter</taxon>
    </lineage>
</organism>
<keyword evidence="2" id="KW-1185">Reference proteome</keyword>
<proteinExistence type="predicted"/>
<evidence type="ECO:0000313" key="2">
    <source>
        <dbReference type="Proteomes" id="UP001595792"/>
    </source>
</evidence>
<reference evidence="2" key="1">
    <citation type="journal article" date="2019" name="Int. J. Syst. Evol. Microbiol.">
        <title>The Global Catalogue of Microorganisms (GCM) 10K type strain sequencing project: providing services to taxonomists for standard genome sequencing and annotation.</title>
        <authorList>
            <consortium name="The Broad Institute Genomics Platform"/>
            <consortium name="The Broad Institute Genome Sequencing Center for Infectious Disease"/>
            <person name="Wu L."/>
            <person name="Ma J."/>
        </authorList>
    </citation>
    <scope>NUCLEOTIDE SEQUENCE [LARGE SCALE GENOMIC DNA]</scope>
    <source>
        <strain evidence="2">CCM 8689</strain>
    </source>
</reference>
<dbReference type="RefSeq" id="WP_378960521.1">
    <property type="nucleotide sequence ID" value="NZ_JBHRXC010000001.1"/>
</dbReference>